<organism evidence="2 3">
    <name type="scientific">Favolaschia claudopus</name>
    <dbReference type="NCBI Taxonomy" id="2862362"/>
    <lineage>
        <taxon>Eukaryota</taxon>
        <taxon>Fungi</taxon>
        <taxon>Dikarya</taxon>
        <taxon>Basidiomycota</taxon>
        <taxon>Agaricomycotina</taxon>
        <taxon>Agaricomycetes</taxon>
        <taxon>Agaricomycetidae</taxon>
        <taxon>Agaricales</taxon>
        <taxon>Marasmiineae</taxon>
        <taxon>Mycenaceae</taxon>
        <taxon>Favolaschia</taxon>
    </lineage>
</organism>
<accession>A0AAW0A6W5</accession>
<dbReference type="Proteomes" id="UP001362999">
    <property type="component" value="Unassembled WGS sequence"/>
</dbReference>
<dbReference type="EMBL" id="JAWWNJ010000081">
    <property type="protein sequence ID" value="KAK7001841.1"/>
    <property type="molecule type" value="Genomic_DNA"/>
</dbReference>
<sequence length="179" mass="19303">MTAGLLGICVHQSPRRCISTARRIILLAFLWLALLAPTQVSAQVRVGNITKVLPQCVDVCDAYNVMNTQCNAVGIFDITYIYCECTPNNFRIIEDCFNCQAVNETQVELMQTLLDDIVDTCNEKVTAPDSTVQISPQKILPSPSSNASSDLQAGLALSRLGYTALAVALGVLFGALSCT</sequence>
<evidence type="ECO:0000256" key="1">
    <source>
        <dbReference type="SAM" id="SignalP"/>
    </source>
</evidence>
<protein>
    <recommendedName>
        <fullName evidence="4">Extracellular membrane protein CFEM domain-containing protein</fullName>
    </recommendedName>
</protein>
<evidence type="ECO:0000313" key="2">
    <source>
        <dbReference type="EMBL" id="KAK7001841.1"/>
    </source>
</evidence>
<feature type="signal peptide" evidence="1">
    <location>
        <begin position="1"/>
        <end position="42"/>
    </location>
</feature>
<gene>
    <name evidence="2" type="ORF">R3P38DRAFT_3044951</name>
</gene>
<keyword evidence="1" id="KW-0732">Signal</keyword>
<feature type="chain" id="PRO_5043821821" description="Extracellular membrane protein CFEM domain-containing protein" evidence="1">
    <location>
        <begin position="43"/>
        <end position="179"/>
    </location>
</feature>
<dbReference type="AlphaFoldDB" id="A0AAW0A6W5"/>
<reference evidence="2 3" key="1">
    <citation type="journal article" date="2024" name="J Genomics">
        <title>Draft genome sequencing and assembly of Favolaschia claudopus CIRM-BRFM 2984 isolated from oak limbs.</title>
        <authorList>
            <person name="Navarro D."/>
            <person name="Drula E."/>
            <person name="Chaduli D."/>
            <person name="Cazenave R."/>
            <person name="Ahrendt S."/>
            <person name="Wang J."/>
            <person name="Lipzen A."/>
            <person name="Daum C."/>
            <person name="Barry K."/>
            <person name="Grigoriev I.V."/>
            <person name="Favel A."/>
            <person name="Rosso M.N."/>
            <person name="Martin F."/>
        </authorList>
    </citation>
    <scope>NUCLEOTIDE SEQUENCE [LARGE SCALE GENOMIC DNA]</scope>
    <source>
        <strain evidence="2 3">CIRM-BRFM 2984</strain>
    </source>
</reference>
<evidence type="ECO:0000313" key="3">
    <source>
        <dbReference type="Proteomes" id="UP001362999"/>
    </source>
</evidence>
<comment type="caution">
    <text evidence="2">The sequence shown here is derived from an EMBL/GenBank/DDBJ whole genome shotgun (WGS) entry which is preliminary data.</text>
</comment>
<name>A0AAW0A6W5_9AGAR</name>
<keyword evidence="3" id="KW-1185">Reference proteome</keyword>
<evidence type="ECO:0008006" key="4">
    <source>
        <dbReference type="Google" id="ProtNLM"/>
    </source>
</evidence>
<proteinExistence type="predicted"/>